<dbReference type="Pfam" id="PF00389">
    <property type="entry name" value="2-Hacid_dh"/>
    <property type="match status" value="1"/>
</dbReference>
<evidence type="ECO:0000259" key="6">
    <source>
        <dbReference type="Pfam" id="PF02826"/>
    </source>
</evidence>
<dbReference type="SUPFAM" id="SSF52283">
    <property type="entry name" value="Formate/glycerate dehydrogenase catalytic domain-like"/>
    <property type="match status" value="1"/>
</dbReference>
<dbReference type="SUPFAM" id="SSF51735">
    <property type="entry name" value="NAD(P)-binding Rossmann-fold domains"/>
    <property type="match status" value="1"/>
</dbReference>
<keyword evidence="8" id="KW-1185">Reference proteome</keyword>
<comment type="caution">
    <text evidence="7">The sequence shown here is derived from an EMBL/GenBank/DDBJ whole genome shotgun (WGS) entry which is preliminary data.</text>
</comment>
<keyword evidence="3" id="KW-0520">NAD</keyword>
<evidence type="ECO:0000313" key="8">
    <source>
        <dbReference type="Proteomes" id="UP000436047"/>
    </source>
</evidence>
<dbReference type="GO" id="GO:0051287">
    <property type="term" value="F:NAD binding"/>
    <property type="evidence" value="ECO:0007669"/>
    <property type="project" value="InterPro"/>
</dbReference>
<accession>A0A6N7W8R6</accession>
<dbReference type="Proteomes" id="UP000436047">
    <property type="component" value="Unassembled WGS sequence"/>
</dbReference>
<evidence type="ECO:0000256" key="1">
    <source>
        <dbReference type="ARBA" id="ARBA00005854"/>
    </source>
</evidence>
<keyword evidence="2 4" id="KW-0560">Oxidoreductase</keyword>
<dbReference type="InterPro" id="IPR006139">
    <property type="entry name" value="D-isomer_2_OHA_DH_cat_dom"/>
</dbReference>
<dbReference type="InterPro" id="IPR036291">
    <property type="entry name" value="NAD(P)-bd_dom_sf"/>
</dbReference>
<dbReference type="EMBL" id="VUMI01000002">
    <property type="protein sequence ID" value="MSS87053.1"/>
    <property type="molecule type" value="Genomic_DNA"/>
</dbReference>
<dbReference type="PROSITE" id="PS00670">
    <property type="entry name" value="D_2_HYDROXYACID_DH_2"/>
    <property type="match status" value="1"/>
</dbReference>
<dbReference type="InterPro" id="IPR006140">
    <property type="entry name" value="D-isomer_DH_NAD-bd"/>
</dbReference>
<dbReference type="Gene3D" id="3.40.50.720">
    <property type="entry name" value="NAD(P)-binding Rossmann-like Domain"/>
    <property type="match status" value="2"/>
</dbReference>
<dbReference type="InterPro" id="IPR050418">
    <property type="entry name" value="D-iso_2-hydroxyacid_DH_PdxB"/>
</dbReference>
<dbReference type="InterPro" id="IPR029752">
    <property type="entry name" value="D-isomer_DH_CS1"/>
</dbReference>
<dbReference type="PROSITE" id="PS00065">
    <property type="entry name" value="D_2_HYDROXYACID_DH_1"/>
    <property type="match status" value="1"/>
</dbReference>
<proteinExistence type="inferred from homology"/>
<dbReference type="AlphaFoldDB" id="A0A6N7W8R6"/>
<dbReference type="FunFam" id="3.40.50.720:FF:000203">
    <property type="entry name" value="D-3-phosphoglycerate dehydrogenase (SerA)"/>
    <property type="match status" value="1"/>
</dbReference>
<evidence type="ECO:0000256" key="2">
    <source>
        <dbReference type="ARBA" id="ARBA00023002"/>
    </source>
</evidence>
<dbReference type="RefSeq" id="WP_154463126.1">
    <property type="nucleotide sequence ID" value="NZ_VUMI01000002.1"/>
</dbReference>
<dbReference type="GO" id="GO:0016616">
    <property type="term" value="F:oxidoreductase activity, acting on the CH-OH group of donors, NAD or NADP as acceptor"/>
    <property type="evidence" value="ECO:0007669"/>
    <property type="project" value="InterPro"/>
</dbReference>
<organism evidence="7 8">
    <name type="scientific">Eisenbergiella porci</name>
    <dbReference type="NCBI Taxonomy" id="2652274"/>
    <lineage>
        <taxon>Bacteria</taxon>
        <taxon>Bacillati</taxon>
        <taxon>Bacillota</taxon>
        <taxon>Clostridia</taxon>
        <taxon>Lachnospirales</taxon>
        <taxon>Lachnospiraceae</taxon>
        <taxon>Eisenbergiella</taxon>
    </lineage>
</organism>
<reference evidence="7 8" key="1">
    <citation type="submission" date="2019-08" db="EMBL/GenBank/DDBJ databases">
        <title>In-depth cultivation of the pig gut microbiome towards novel bacterial diversity and tailored functional studies.</title>
        <authorList>
            <person name="Wylensek D."/>
            <person name="Hitch T.C.A."/>
            <person name="Clavel T."/>
        </authorList>
    </citation>
    <scope>NUCLEOTIDE SEQUENCE [LARGE SCALE GENOMIC DNA]</scope>
    <source>
        <strain evidence="7 8">WCA-389-WT-23B</strain>
    </source>
</reference>
<dbReference type="PANTHER" id="PTHR43761">
    <property type="entry name" value="D-ISOMER SPECIFIC 2-HYDROXYACID DEHYDROGENASE FAMILY PROTEIN (AFU_ORTHOLOGUE AFUA_1G13630)"/>
    <property type="match status" value="1"/>
</dbReference>
<gene>
    <name evidence="7" type="ORF">FYJ45_01395</name>
</gene>
<sequence>MKIVILDGYTENPGDLSWEGFEELGELTVYDRTPKEEVIERIGDADAVIVNKTPLDRGVFEACPQIKYVGVLATGYNVIDIKAARERGIPVCNIPTYGTTAVAQMTFALLLEICHHIAEHSDAVKKGEWSNNPDWCFWKYPLIELADKKMGIIGFGRIGQAVGKLAKAFGMQVLAYDANQNKSGKEIGEYVALDELLAQSDVISLHCPLFPETEGIINKKNISKMKDGVIIINTSRGPLIKEEDLADALRKKKVYAAACDVVSTEPILPDNPLLGCYNSIITPHIAWAPKESRQRLMDVAVSNLKAFADGKWTNVVN</sequence>
<dbReference type="CDD" id="cd12162">
    <property type="entry name" value="2-Hacid_dh_4"/>
    <property type="match status" value="1"/>
</dbReference>
<dbReference type="InterPro" id="IPR029753">
    <property type="entry name" value="D-isomer_DH_CS"/>
</dbReference>
<evidence type="ECO:0000259" key="5">
    <source>
        <dbReference type="Pfam" id="PF00389"/>
    </source>
</evidence>
<evidence type="ECO:0000313" key="7">
    <source>
        <dbReference type="EMBL" id="MSS87053.1"/>
    </source>
</evidence>
<dbReference type="PANTHER" id="PTHR43761:SF1">
    <property type="entry name" value="D-ISOMER SPECIFIC 2-HYDROXYACID DEHYDROGENASE CATALYTIC DOMAIN-CONTAINING PROTEIN-RELATED"/>
    <property type="match status" value="1"/>
</dbReference>
<dbReference type="Pfam" id="PF02826">
    <property type="entry name" value="2-Hacid_dh_C"/>
    <property type="match status" value="1"/>
</dbReference>
<dbReference type="GeneID" id="86051739"/>
<evidence type="ECO:0000256" key="3">
    <source>
        <dbReference type="ARBA" id="ARBA00023027"/>
    </source>
</evidence>
<feature type="domain" description="D-isomer specific 2-hydroxyacid dehydrogenase catalytic" evidence="5">
    <location>
        <begin position="19"/>
        <end position="317"/>
    </location>
</feature>
<protein>
    <submittedName>
        <fullName evidence="7">D-2-hydroxyacid dehydrogenase</fullName>
    </submittedName>
</protein>
<feature type="domain" description="D-isomer specific 2-hydroxyacid dehydrogenase NAD-binding" evidence="6">
    <location>
        <begin position="107"/>
        <end position="286"/>
    </location>
</feature>
<comment type="similarity">
    <text evidence="1 4">Belongs to the D-isomer specific 2-hydroxyacid dehydrogenase family.</text>
</comment>
<evidence type="ECO:0000256" key="4">
    <source>
        <dbReference type="RuleBase" id="RU003719"/>
    </source>
</evidence>
<name>A0A6N7W8R6_9FIRM</name>